<accession>A0A2T0FKK2</accession>
<organism evidence="2 3">
    <name type="scientific">Wickerhamiella sorbophila</name>
    <dbReference type="NCBI Taxonomy" id="45607"/>
    <lineage>
        <taxon>Eukaryota</taxon>
        <taxon>Fungi</taxon>
        <taxon>Dikarya</taxon>
        <taxon>Ascomycota</taxon>
        <taxon>Saccharomycotina</taxon>
        <taxon>Dipodascomycetes</taxon>
        <taxon>Dipodascales</taxon>
        <taxon>Trichomonascaceae</taxon>
        <taxon>Wickerhamiella</taxon>
    </lineage>
</organism>
<dbReference type="OrthoDB" id="2147978at2759"/>
<dbReference type="AlphaFoldDB" id="A0A2T0FKK2"/>
<comment type="caution">
    <text evidence="2">The sequence shown here is derived from an EMBL/GenBank/DDBJ whole genome shotgun (WGS) entry which is preliminary data.</text>
</comment>
<keyword evidence="1" id="KW-0472">Membrane</keyword>
<evidence type="ECO:0000313" key="2">
    <source>
        <dbReference type="EMBL" id="PRT55521.1"/>
    </source>
</evidence>
<name>A0A2T0FKK2_9ASCO</name>
<feature type="transmembrane region" description="Helical" evidence="1">
    <location>
        <begin position="157"/>
        <end position="176"/>
    </location>
</feature>
<sequence>MLSRMLPTLKQVARPSIMLRMSTRGIKFLSKDYPVTEGFSKYSAELEQAIAATIAELPAPNKVYQNADGTVKEPSDKQLQSAAALGALMDTSRATLGDRFKLTTEQATVLNENTAHLQDFFLNGRRILDKIPVEDPATGEVTWTIVRENQKEGWENIMYYGYVPGLLIALGLYFFLNKETLNDWALEELRLRAQEKFGETTDSSEKLSPEEQKKRDDLVVERILSGDYDRLAGLRKAPSSLPSSLL</sequence>
<evidence type="ECO:0000256" key="1">
    <source>
        <dbReference type="SAM" id="Phobius"/>
    </source>
</evidence>
<evidence type="ECO:0000313" key="3">
    <source>
        <dbReference type="Proteomes" id="UP000238350"/>
    </source>
</evidence>
<protein>
    <submittedName>
        <fullName evidence="2">Uncharacterized protein</fullName>
    </submittedName>
</protein>
<keyword evidence="3" id="KW-1185">Reference proteome</keyword>
<proteinExistence type="predicted"/>
<dbReference type="RefSeq" id="XP_024665466.1">
    <property type="nucleotide sequence ID" value="XM_024809698.1"/>
</dbReference>
<keyword evidence="1" id="KW-0812">Transmembrane</keyword>
<dbReference type="Proteomes" id="UP000238350">
    <property type="component" value="Unassembled WGS sequence"/>
</dbReference>
<dbReference type="STRING" id="45607.A0A2T0FKK2"/>
<reference evidence="2 3" key="1">
    <citation type="submission" date="2017-04" db="EMBL/GenBank/DDBJ databases">
        <title>Genome sequencing of [Candida] sorbophila.</title>
        <authorList>
            <person name="Ahn J.O."/>
        </authorList>
    </citation>
    <scope>NUCLEOTIDE SEQUENCE [LARGE SCALE GENOMIC DNA]</scope>
    <source>
        <strain evidence="2 3">DS02</strain>
    </source>
</reference>
<gene>
    <name evidence="2" type="ORF">B9G98_03141</name>
</gene>
<dbReference type="GeneID" id="36516889"/>
<dbReference type="EMBL" id="NDIQ01000021">
    <property type="protein sequence ID" value="PRT55521.1"/>
    <property type="molecule type" value="Genomic_DNA"/>
</dbReference>
<keyword evidence="1" id="KW-1133">Transmembrane helix</keyword>